<feature type="region of interest" description="Disordered" evidence="1">
    <location>
        <begin position="1"/>
        <end position="20"/>
    </location>
</feature>
<reference evidence="3 4" key="1">
    <citation type="journal article" date="2009" name="Science">
        <title>Green evolution and dynamic adaptations revealed by genomes of the marine picoeukaryotes Micromonas.</title>
        <authorList>
            <person name="Worden A.Z."/>
            <person name="Lee J.H."/>
            <person name="Mock T."/>
            <person name="Rouze P."/>
            <person name="Simmons M.P."/>
            <person name="Aerts A.L."/>
            <person name="Allen A.E."/>
            <person name="Cuvelier M.L."/>
            <person name="Derelle E."/>
            <person name="Everett M.V."/>
            <person name="Foulon E."/>
            <person name="Grimwood J."/>
            <person name="Gundlach H."/>
            <person name="Henrissat B."/>
            <person name="Napoli C."/>
            <person name="McDonald S.M."/>
            <person name="Parker M.S."/>
            <person name="Rombauts S."/>
            <person name="Salamov A."/>
            <person name="Von Dassow P."/>
            <person name="Badger J.H."/>
            <person name="Coutinho P.M."/>
            <person name="Demir E."/>
            <person name="Dubchak I."/>
            <person name="Gentemann C."/>
            <person name="Eikrem W."/>
            <person name="Gready J.E."/>
            <person name="John U."/>
            <person name="Lanier W."/>
            <person name="Lindquist E.A."/>
            <person name="Lucas S."/>
            <person name="Mayer K.F."/>
            <person name="Moreau H."/>
            <person name="Not F."/>
            <person name="Otillar R."/>
            <person name="Panaud O."/>
            <person name="Pangilinan J."/>
            <person name="Paulsen I."/>
            <person name="Piegu B."/>
            <person name="Poliakov A."/>
            <person name="Robbens S."/>
            <person name="Schmutz J."/>
            <person name="Toulza E."/>
            <person name="Wyss T."/>
            <person name="Zelensky A."/>
            <person name="Zhou K."/>
            <person name="Armbrust E.V."/>
            <person name="Bhattacharya D."/>
            <person name="Goodenough U.W."/>
            <person name="Van de Peer Y."/>
            <person name="Grigoriev I.V."/>
        </authorList>
    </citation>
    <scope>NUCLEOTIDE SEQUENCE [LARGE SCALE GENOMIC DNA]</scope>
    <source>
        <strain evidence="4">RCC299 / NOUM17</strain>
    </source>
</reference>
<evidence type="ECO:0000313" key="3">
    <source>
        <dbReference type="EMBL" id="ACO69880.1"/>
    </source>
</evidence>
<organism evidence="3 4">
    <name type="scientific">Micromonas commoda (strain RCC299 / NOUM17 / CCMP2709)</name>
    <name type="common">Picoplanktonic green alga</name>
    <dbReference type="NCBI Taxonomy" id="296587"/>
    <lineage>
        <taxon>Eukaryota</taxon>
        <taxon>Viridiplantae</taxon>
        <taxon>Chlorophyta</taxon>
        <taxon>Mamiellophyceae</taxon>
        <taxon>Mamiellales</taxon>
        <taxon>Mamiellaceae</taxon>
        <taxon>Micromonas</taxon>
    </lineage>
</organism>
<evidence type="ECO:0000256" key="1">
    <source>
        <dbReference type="SAM" id="MobiDB-lite"/>
    </source>
</evidence>
<dbReference type="Proteomes" id="UP000002009">
    <property type="component" value="Chromosome 10"/>
</dbReference>
<dbReference type="KEGG" id="mis:MICPUN_102878"/>
<feature type="compositionally biased region" description="Polar residues" evidence="1">
    <location>
        <begin position="334"/>
        <end position="347"/>
    </location>
</feature>
<dbReference type="InParanoid" id="C1FHU3"/>
<keyword evidence="2" id="KW-0812">Transmembrane</keyword>
<name>C1FHU3_MICCC</name>
<feature type="region of interest" description="Disordered" evidence="1">
    <location>
        <begin position="467"/>
        <end position="487"/>
    </location>
</feature>
<dbReference type="EMBL" id="CP001576">
    <property type="protein sequence ID" value="ACO69880.1"/>
    <property type="molecule type" value="Genomic_DNA"/>
</dbReference>
<gene>
    <name evidence="3" type="ORF">MICPUN_102878</name>
</gene>
<dbReference type="RefSeq" id="XP_002508622.1">
    <property type="nucleotide sequence ID" value="XM_002508576.1"/>
</dbReference>
<accession>C1FHU3</accession>
<feature type="transmembrane region" description="Helical" evidence="2">
    <location>
        <begin position="495"/>
        <end position="518"/>
    </location>
</feature>
<feature type="region of interest" description="Disordered" evidence="1">
    <location>
        <begin position="316"/>
        <end position="347"/>
    </location>
</feature>
<keyword evidence="2" id="KW-0472">Membrane</keyword>
<proteinExistence type="predicted"/>
<sequence length="569" mass="59010">MTAREATRDAPNARGRRAKSVAGRDDDTIFFSSVRRCLRGCSVVPATLLAALSLVTTRVAARSVTDACFWDPSDGTCSASATWASRNNLIHSKQGRFMARVLVAYEECALGTDDATRCRSLAGTCDWRAGATPDTGECYLSAQWMTKELQGCLSGDGAAADPLVQELLDVSVNCLDKSTDEGACDGMGGRCQWTDSLAQEGIPSFCGPNPVHAAQALVGLDGLAKIFAAVTECPKKPDSQSCDDAGAIGCEWIGDRCAVSFVKTLKESVKSPAVVEYLTLLERCGVGSGGEAECAAAGDTTVSCVYGPKRASTNIIPEQYGGDGGDGQGGWEGSTRTNTSDDLSGGSTTPMSCYPSYLYVAEKVAPLLGVAAGEDGACALAEPTFRVVQACDAAKDAGACDAVDYCAWDAGAFGGAGACLVDVDEAISALLPESDADPIRAAEDACEAGAESAEACSGKSAEAESAARNAGADVKPDGDEDDDVKDGEVGGAGTAGAYFVLAGFVVFAVCFAAPANYVNVAYKRKGKDVCDDLPHWAHKFVPSHLRPEGMDYVQVTEYNPDPDVNVDDL</sequence>
<dbReference type="GeneID" id="8247179"/>
<dbReference type="AlphaFoldDB" id="C1FHU3"/>
<feature type="compositionally biased region" description="Gly residues" evidence="1">
    <location>
        <begin position="321"/>
        <end position="332"/>
    </location>
</feature>
<evidence type="ECO:0000313" key="4">
    <source>
        <dbReference type="Proteomes" id="UP000002009"/>
    </source>
</evidence>
<protein>
    <submittedName>
        <fullName evidence="3">Uncharacterized protein</fullName>
    </submittedName>
</protein>
<evidence type="ECO:0000256" key="2">
    <source>
        <dbReference type="SAM" id="Phobius"/>
    </source>
</evidence>
<keyword evidence="4" id="KW-1185">Reference proteome</keyword>
<keyword evidence="2" id="KW-1133">Transmembrane helix</keyword>